<proteinExistence type="predicted"/>
<dbReference type="InterPro" id="IPR041546">
    <property type="entry name" value="ClpA/ClpB_AAA_lid"/>
</dbReference>
<evidence type="ECO:0000313" key="7">
    <source>
        <dbReference type="EMBL" id="PIR69552.1"/>
    </source>
</evidence>
<dbReference type="CDD" id="cd19499">
    <property type="entry name" value="RecA-like_ClpB_Hsp104-like"/>
    <property type="match status" value="1"/>
</dbReference>
<protein>
    <recommendedName>
        <fullName evidence="9">Clp R domain-containing protein</fullName>
    </recommendedName>
</protein>
<dbReference type="SMART" id="SM01086">
    <property type="entry name" value="ClpB_D2-small"/>
    <property type="match status" value="1"/>
</dbReference>
<keyword evidence="3" id="KW-0143">Chaperone</keyword>
<keyword evidence="2" id="KW-0067">ATP-binding</keyword>
<keyword evidence="1" id="KW-0547">Nucleotide-binding</keyword>
<dbReference type="InterPro" id="IPR003959">
    <property type="entry name" value="ATPase_AAA_core"/>
</dbReference>
<dbReference type="SUPFAM" id="SSF52540">
    <property type="entry name" value="P-loop containing nucleoside triphosphate hydrolases"/>
    <property type="match status" value="2"/>
</dbReference>
<dbReference type="SMART" id="SM00382">
    <property type="entry name" value="AAA"/>
    <property type="match status" value="2"/>
</dbReference>
<dbReference type="PRINTS" id="PR00300">
    <property type="entry name" value="CLPPROTEASEA"/>
</dbReference>
<dbReference type="GO" id="GO:0005524">
    <property type="term" value="F:ATP binding"/>
    <property type="evidence" value="ECO:0007669"/>
    <property type="project" value="UniProtKB-KW"/>
</dbReference>
<dbReference type="Pfam" id="PF07724">
    <property type="entry name" value="AAA_2"/>
    <property type="match status" value="1"/>
</dbReference>
<dbReference type="Pfam" id="PF17871">
    <property type="entry name" value="AAA_lid_9"/>
    <property type="match status" value="1"/>
</dbReference>
<evidence type="ECO:0000259" key="6">
    <source>
        <dbReference type="SMART" id="SM01086"/>
    </source>
</evidence>
<feature type="domain" description="Clp ATPase C-terminal" evidence="6">
    <location>
        <begin position="753"/>
        <end position="838"/>
    </location>
</feature>
<dbReference type="Gene3D" id="3.40.50.300">
    <property type="entry name" value="P-loop containing nucleotide triphosphate hydrolases"/>
    <property type="match status" value="2"/>
</dbReference>
<accession>A0A2H0TDC8</accession>
<evidence type="ECO:0000256" key="4">
    <source>
        <dbReference type="SAM" id="Phobius"/>
    </source>
</evidence>
<feature type="transmembrane region" description="Helical" evidence="4">
    <location>
        <begin position="73"/>
        <end position="98"/>
    </location>
</feature>
<evidence type="ECO:0000256" key="3">
    <source>
        <dbReference type="ARBA" id="ARBA00023186"/>
    </source>
</evidence>
<evidence type="ECO:0000256" key="2">
    <source>
        <dbReference type="ARBA" id="ARBA00022840"/>
    </source>
</evidence>
<dbReference type="InterPro" id="IPR001270">
    <property type="entry name" value="ClpA/B"/>
</dbReference>
<dbReference type="PANTHER" id="PTHR11638">
    <property type="entry name" value="ATP-DEPENDENT CLP PROTEASE"/>
    <property type="match status" value="1"/>
</dbReference>
<evidence type="ECO:0000313" key="8">
    <source>
        <dbReference type="Proteomes" id="UP000231503"/>
    </source>
</evidence>
<dbReference type="AlphaFoldDB" id="A0A2H0TDC8"/>
<evidence type="ECO:0000256" key="1">
    <source>
        <dbReference type="ARBA" id="ARBA00022741"/>
    </source>
</evidence>
<organism evidence="7 8">
    <name type="scientific">Candidatus Niyogibacteria bacterium CG10_big_fil_rev_8_21_14_0_10_46_36</name>
    <dbReference type="NCBI Taxonomy" id="1974726"/>
    <lineage>
        <taxon>Bacteria</taxon>
        <taxon>Candidatus Niyogiibacteriota</taxon>
    </lineage>
</organism>
<dbReference type="GO" id="GO:0005737">
    <property type="term" value="C:cytoplasm"/>
    <property type="evidence" value="ECO:0007669"/>
    <property type="project" value="TreeGrafter"/>
</dbReference>
<dbReference type="Proteomes" id="UP000231503">
    <property type="component" value="Unassembled WGS sequence"/>
</dbReference>
<dbReference type="GO" id="GO:0016887">
    <property type="term" value="F:ATP hydrolysis activity"/>
    <property type="evidence" value="ECO:0007669"/>
    <property type="project" value="InterPro"/>
</dbReference>
<reference evidence="8" key="1">
    <citation type="submission" date="2017-09" db="EMBL/GenBank/DDBJ databases">
        <title>Depth-based differentiation of microbial function through sediment-hosted aquifers and enrichment of novel symbionts in the deep terrestrial subsurface.</title>
        <authorList>
            <person name="Probst A.J."/>
            <person name="Ladd B."/>
            <person name="Jarett J.K."/>
            <person name="Geller-Mcgrath D.E."/>
            <person name="Sieber C.M.K."/>
            <person name="Emerson J.B."/>
            <person name="Anantharaman K."/>
            <person name="Thomas B.C."/>
            <person name="Malmstrom R."/>
            <person name="Stieglmeier M."/>
            <person name="Klingl A."/>
            <person name="Woyke T."/>
            <person name="Ryan C.M."/>
            <person name="Banfield J.F."/>
        </authorList>
    </citation>
    <scope>NUCLEOTIDE SEQUENCE [LARGE SCALE GENOMIC DNA]</scope>
</reference>
<feature type="domain" description="AAA+ ATPase" evidence="5">
    <location>
        <begin position="585"/>
        <end position="754"/>
    </location>
</feature>
<evidence type="ECO:0000259" key="5">
    <source>
        <dbReference type="SMART" id="SM00382"/>
    </source>
</evidence>
<dbReference type="InterPro" id="IPR019489">
    <property type="entry name" value="Clp_ATPase_C"/>
</dbReference>
<feature type="transmembrane region" description="Helical" evidence="4">
    <location>
        <begin position="30"/>
        <end position="53"/>
    </location>
</feature>
<name>A0A2H0TDC8_9BACT</name>
<dbReference type="InterPro" id="IPR027417">
    <property type="entry name" value="P-loop_NTPase"/>
</dbReference>
<keyword evidence="4" id="KW-0472">Membrane</keyword>
<gene>
    <name evidence="7" type="ORF">COU47_02245</name>
</gene>
<dbReference type="InterPro" id="IPR003593">
    <property type="entry name" value="AAA+_ATPase"/>
</dbReference>
<keyword evidence="4" id="KW-0812">Transmembrane</keyword>
<dbReference type="GO" id="GO:0034605">
    <property type="term" value="P:cellular response to heat"/>
    <property type="evidence" value="ECO:0007669"/>
    <property type="project" value="TreeGrafter"/>
</dbReference>
<dbReference type="Pfam" id="PF10431">
    <property type="entry name" value="ClpB_D2-small"/>
    <property type="match status" value="1"/>
</dbReference>
<feature type="domain" description="AAA+ ATPase" evidence="5">
    <location>
        <begin position="310"/>
        <end position="454"/>
    </location>
</feature>
<dbReference type="EMBL" id="PFCO01000005">
    <property type="protein sequence ID" value="PIR69552.1"/>
    <property type="molecule type" value="Genomic_DNA"/>
</dbReference>
<evidence type="ECO:0008006" key="9">
    <source>
        <dbReference type="Google" id="ProtNLM"/>
    </source>
</evidence>
<dbReference type="InterPro" id="IPR050130">
    <property type="entry name" value="ClpA_ClpB"/>
</dbReference>
<sequence length="841" mass="94009">MDSVTIKTHSPALYRTLRVDAFVRAPIRLFLLRLGLFLHVCSITVLCIAFLLRALSHTFLGGLFSFFSSFDPFFLWGFFFIAAAFFYFFLFIEFFYIASSRAVIVGKKEDSDIALLLSGAALYAELGILKEKGDFSLFDAYTMLHRNAVYGASCARLGVSPVDFSSFFHSQKESLRQVYIPRREFVRRMAGLDTGDGEVVQFGVLSCALGLYDIDERLRSFLFERRIGREEFAGALAWIEELHKMRVQKRAFWEKAELGRTPGVAKDFGFGYTYTLDAHSRDIPADGNMLVRAGRVHIIDAVENILSKSGEANVLLVGKDGVGKETVLEGLATRIFRGIVSPFLEYKRIVRLDIDSIIAGTKTKGAFEERMIRILSEAVGAGNIILVLEDFPHAIESAERIGSDLVSITEHAFSGKALQVIALADPRGYHAVLEPHGKVQALFSKIDIEEPNELETQIILQEVVPAIERNSHIIFSYQALARISKIAGRYIQTGAMPEKAINLADEVFTAYATRGSGIILSADVDTFASRKLKIPLGDAEDKEKDILLHLEDLLHERIINQQEAIRTIADTMRRARAGIRNQKRPIGSFLFLGPTGVGKTESAKALASVYFRGEDRMIRFDMSEFQGEEGIKKLIGSFETSGQGMLSREARDNPFALYLFDEIEKASHEVLNLFLQILEEGFFTDSRGDRISMRETIMILTSNAGASSIWDLVKKGKDPAEVKKEVVDTIQREGIISPELLNRFDGIVVFHPLSGEQLGQVARLLLGEFKARLKEKDISLEISDALVKKVVEIGYNPAFGARPMRRAIADRIEAYVAKKMLAGELKRGDVVRFSEQDIENL</sequence>
<dbReference type="PANTHER" id="PTHR11638:SF175">
    <property type="entry name" value="ATP-DEPENDENT CLP PROTEASE, ATP-BINDING SUBUNIT CLPC"/>
    <property type="match status" value="1"/>
</dbReference>
<keyword evidence="4" id="KW-1133">Transmembrane helix</keyword>
<comment type="caution">
    <text evidence="7">The sequence shown here is derived from an EMBL/GenBank/DDBJ whole genome shotgun (WGS) entry which is preliminary data.</text>
</comment>
<dbReference type="Gene3D" id="1.10.8.60">
    <property type="match status" value="2"/>
</dbReference>